<proteinExistence type="predicted"/>
<dbReference type="FunFam" id="3.40.80.10:FF:000006">
    <property type="entry name" value="N-acetylmuramoyl-L-alanine amidase"/>
    <property type="match status" value="1"/>
</dbReference>
<dbReference type="RefSeq" id="WP_141893424.1">
    <property type="nucleotide sequence ID" value="NZ_BAABLH010000005.1"/>
</dbReference>
<evidence type="ECO:0000313" key="7">
    <source>
        <dbReference type="EMBL" id="TQM34854.1"/>
    </source>
</evidence>
<evidence type="ECO:0000259" key="6">
    <source>
        <dbReference type="SMART" id="SM00644"/>
    </source>
</evidence>
<dbReference type="GO" id="GO:0071555">
    <property type="term" value="P:cell wall organization"/>
    <property type="evidence" value="ECO:0007669"/>
    <property type="project" value="UniProtKB-KW"/>
</dbReference>
<dbReference type="AlphaFoldDB" id="A0A543FMG9"/>
<dbReference type="OrthoDB" id="9758772at2"/>
<dbReference type="InterPro" id="IPR002502">
    <property type="entry name" value="Amidase_domain"/>
</dbReference>
<organism evidence="7 8">
    <name type="scientific">Microbacterium kyungheense</name>
    <dbReference type="NCBI Taxonomy" id="1263636"/>
    <lineage>
        <taxon>Bacteria</taxon>
        <taxon>Bacillati</taxon>
        <taxon>Actinomycetota</taxon>
        <taxon>Actinomycetes</taxon>
        <taxon>Micrococcales</taxon>
        <taxon>Microbacteriaceae</taxon>
        <taxon>Microbacterium</taxon>
    </lineage>
</organism>
<comment type="caution">
    <text evidence="7">The sequence shown here is derived from an EMBL/GenBank/DDBJ whole genome shotgun (WGS) entry which is preliminary data.</text>
</comment>
<dbReference type="EC" id="3.5.1.28" evidence="2"/>
<name>A0A543FMG9_9MICO</name>
<dbReference type="EMBL" id="VFPE01000001">
    <property type="protein sequence ID" value="TQM34854.1"/>
    <property type="molecule type" value="Genomic_DNA"/>
</dbReference>
<protein>
    <recommendedName>
        <fullName evidence="2">N-acetylmuramoyl-L-alanine amidase</fullName>
        <ecNumber evidence="2">3.5.1.28</ecNumber>
    </recommendedName>
</protein>
<dbReference type="InterPro" id="IPR036505">
    <property type="entry name" value="Amidase/PGRP_sf"/>
</dbReference>
<evidence type="ECO:0000256" key="2">
    <source>
        <dbReference type="ARBA" id="ARBA00011901"/>
    </source>
</evidence>
<dbReference type="Pfam" id="PF01510">
    <property type="entry name" value="Amidase_2"/>
    <property type="match status" value="1"/>
</dbReference>
<feature type="region of interest" description="Disordered" evidence="5">
    <location>
        <begin position="278"/>
        <end position="303"/>
    </location>
</feature>
<sequence>MKSSPPPPSARHRKTRNLATVALAVVAGIAIVTAAAPASAESRAQKPVSTTDCPRSLDCEWLPAPYESLSDDPGDYGNHDLGDRPNGPSIDYIVIHDTEGSYDGTVGLVTDPTYLAWNYTIRSSDGHVAQHLDPKDVGWHAGNWYVNMHAIGIEHEGYAADGAWYTEEMYESSAKLVKHLAAEYGIPLDRAHIIGHDQVPALRGSSVPAMHWDPGPYWDWEHFFDLLGAPLEKGTTGNKHGDVVRILPGFEGNTQTLTGCGDTACDTDDTNFVALHTEPSEDSPLVPDPGLHPGAAASTTTVSDIGPRATAGVDYAVAERRDGWTAIWYLGAKAWFRDPSEAPVSRSVKNGQWITPKAGLASIPVYGTAYPEASAFPEGISVVAQTPVSPYAILAGQRYALVDADVPTDYYKAVTFSPDTPNDHIDIPGQEQFLLISYGHRQYYVKAADVEIHGG</sequence>
<dbReference type="GO" id="GO:0008745">
    <property type="term" value="F:N-acetylmuramoyl-L-alanine amidase activity"/>
    <property type="evidence" value="ECO:0007669"/>
    <property type="project" value="UniProtKB-EC"/>
</dbReference>
<accession>A0A543FMG9</accession>
<reference evidence="7 8" key="1">
    <citation type="submission" date="2019-06" db="EMBL/GenBank/DDBJ databases">
        <title>Sequencing the genomes of 1000 actinobacteria strains.</title>
        <authorList>
            <person name="Klenk H.-P."/>
        </authorList>
    </citation>
    <scope>NUCLEOTIDE SEQUENCE [LARGE SCALE GENOMIC DNA]</scope>
    <source>
        <strain evidence="7 8">DSM 105492</strain>
    </source>
</reference>
<dbReference type="Gene3D" id="3.40.80.10">
    <property type="entry name" value="Peptidoglycan recognition protein-like"/>
    <property type="match status" value="1"/>
</dbReference>
<gene>
    <name evidence="7" type="ORF">FB391_1147</name>
</gene>
<comment type="catalytic activity">
    <reaction evidence="1">
        <text>Hydrolyzes the link between N-acetylmuramoyl residues and L-amino acid residues in certain cell-wall glycopeptides.</text>
        <dbReference type="EC" id="3.5.1.28"/>
    </reaction>
</comment>
<dbReference type="Proteomes" id="UP000320235">
    <property type="component" value="Unassembled WGS sequence"/>
</dbReference>
<dbReference type="InterPro" id="IPR051206">
    <property type="entry name" value="NAMLAA_amidase_2"/>
</dbReference>
<feature type="domain" description="N-acetylmuramoyl-L-alanine amidase" evidence="6">
    <location>
        <begin position="76"/>
        <end position="215"/>
    </location>
</feature>
<keyword evidence="8" id="KW-1185">Reference proteome</keyword>
<evidence type="ECO:0000256" key="1">
    <source>
        <dbReference type="ARBA" id="ARBA00001561"/>
    </source>
</evidence>
<dbReference type="PANTHER" id="PTHR30417">
    <property type="entry name" value="N-ACETYLMURAMOYL-L-ALANINE AMIDASE AMID"/>
    <property type="match status" value="1"/>
</dbReference>
<dbReference type="GO" id="GO:0009254">
    <property type="term" value="P:peptidoglycan turnover"/>
    <property type="evidence" value="ECO:0007669"/>
    <property type="project" value="TreeGrafter"/>
</dbReference>
<dbReference type="CDD" id="cd06583">
    <property type="entry name" value="PGRP"/>
    <property type="match status" value="1"/>
</dbReference>
<keyword evidence="4" id="KW-0961">Cell wall biogenesis/degradation</keyword>
<dbReference type="SUPFAM" id="SSF55846">
    <property type="entry name" value="N-acetylmuramoyl-L-alanine amidase-like"/>
    <property type="match status" value="1"/>
</dbReference>
<evidence type="ECO:0000256" key="5">
    <source>
        <dbReference type="SAM" id="MobiDB-lite"/>
    </source>
</evidence>
<keyword evidence="3" id="KW-0378">Hydrolase</keyword>
<dbReference type="SMART" id="SM00644">
    <property type="entry name" value="Ami_2"/>
    <property type="match status" value="1"/>
</dbReference>
<evidence type="ECO:0000256" key="4">
    <source>
        <dbReference type="ARBA" id="ARBA00023316"/>
    </source>
</evidence>
<evidence type="ECO:0000256" key="3">
    <source>
        <dbReference type="ARBA" id="ARBA00022801"/>
    </source>
</evidence>
<dbReference type="GO" id="GO:0009253">
    <property type="term" value="P:peptidoglycan catabolic process"/>
    <property type="evidence" value="ECO:0007669"/>
    <property type="project" value="InterPro"/>
</dbReference>
<evidence type="ECO:0000313" key="8">
    <source>
        <dbReference type="Proteomes" id="UP000320235"/>
    </source>
</evidence>
<dbReference type="PANTHER" id="PTHR30417:SF1">
    <property type="entry name" value="N-ACETYLMURAMOYL-L-ALANINE AMIDASE AMID"/>
    <property type="match status" value="1"/>
</dbReference>